<gene>
    <name evidence="1" type="ORF">FF36_00737</name>
</gene>
<protein>
    <submittedName>
        <fullName evidence="1">Uncharacterized protein</fullName>
    </submittedName>
</protein>
<dbReference type="PATRIC" id="fig|1502723.3.peg.3307"/>
<evidence type="ECO:0000313" key="1">
    <source>
        <dbReference type="EMBL" id="KJE24734.1"/>
    </source>
</evidence>
<sequence>MTAHSLRRVACARLDAVWVGDPLSRDSPRLGAERRCGGVRVHAEVRVHAAVRVRAR</sequence>
<name>A0A0D8BL97_9ACTN</name>
<dbReference type="EMBL" id="JYFN01000004">
    <property type="protein sequence ID" value="KJE24734.1"/>
    <property type="molecule type" value="Genomic_DNA"/>
</dbReference>
<keyword evidence="2" id="KW-1185">Reference proteome</keyword>
<evidence type="ECO:0000313" key="2">
    <source>
        <dbReference type="Proteomes" id="UP000032545"/>
    </source>
</evidence>
<dbReference type="Proteomes" id="UP000032545">
    <property type="component" value="Unassembled WGS sequence"/>
</dbReference>
<accession>A0A0D8BL97</accession>
<comment type="caution">
    <text evidence="1">The sequence shown here is derived from an EMBL/GenBank/DDBJ whole genome shotgun (WGS) entry which is preliminary data.</text>
</comment>
<organism evidence="1 2">
    <name type="scientific">Frankia torreyi</name>
    <dbReference type="NCBI Taxonomy" id="1856"/>
    <lineage>
        <taxon>Bacteria</taxon>
        <taxon>Bacillati</taxon>
        <taxon>Actinomycetota</taxon>
        <taxon>Actinomycetes</taxon>
        <taxon>Frankiales</taxon>
        <taxon>Frankiaceae</taxon>
        <taxon>Frankia</taxon>
    </lineage>
</organism>
<proteinExistence type="predicted"/>
<reference evidence="2" key="1">
    <citation type="submission" date="2015-02" db="EMBL/GenBank/DDBJ databases">
        <title>Draft Genome of Frankia sp. CpI1-S.</title>
        <authorList>
            <person name="Oshone R.T."/>
            <person name="Ngom M."/>
            <person name="Ghodhbane-Gtari F."/>
            <person name="Gtari M."/>
            <person name="Morris K."/>
            <person name="Thomas K."/>
            <person name="Sen A."/>
            <person name="Tisa L.S."/>
        </authorList>
    </citation>
    <scope>NUCLEOTIDE SEQUENCE [LARGE SCALE GENOMIC DNA]</scope>
    <source>
        <strain evidence="2">CpI1-S</strain>
    </source>
</reference>
<dbReference type="AlphaFoldDB" id="A0A0D8BL97"/>
<reference evidence="1 2" key="2">
    <citation type="journal article" date="2016" name="Genome Announc.">
        <title>Permanent Draft Genome Sequences for Two Variants of Frankia sp. Strain CpI1, the First Frankia Strain Isolated from Root Nodules of Comptonia peregrina.</title>
        <authorList>
            <person name="Oshone R."/>
            <person name="Hurst S.G.IV."/>
            <person name="Abebe-Akele F."/>
            <person name="Simpson S."/>
            <person name="Morris K."/>
            <person name="Thomas W.K."/>
            <person name="Tisa L.S."/>
        </authorList>
    </citation>
    <scope>NUCLEOTIDE SEQUENCE [LARGE SCALE GENOMIC DNA]</scope>
    <source>
        <strain evidence="2">CpI1-S</strain>
    </source>
</reference>